<dbReference type="eggNOG" id="COG0517">
    <property type="taxonomic scope" value="Bacteria"/>
</dbReference>
<dbReference type="KEGG" id="amq:AMETH_3049"/>
<evidence type="ECO:0000259" key="3">
    <source>
        <dbReference type="PROSITE" id="PS51371"/>
    </source>
</evidence>
<sequence length="141" mass="14646">MRIPELMSSPVVGVTAGATLEEAAALMLERGYTTLPVLTTAGELVGLVTEGDLAAARYAPALRGRTGPDGGAMLGVDAITVRSVMRVAALAVPADADVAEVATRLVDAHQRCLPVVDHGKVVGIVSWRDLLTHLLNARAVR</sequence>
<reference evidence="4 5" key="1">
    <citation type="submission" date="2014-07" db="EMBL/GenBank/DDBJ databases">
        <title>Whole Genome Sequence of the Amycolatopsis methanolica 239.</title>
        <authorList>
            <person name="Tang B."/>
        </authorList>
    </citation>
    <scope>NUCLEOTIDE SEQUENCE [LARGE SCALE GENOMIC DNA]</scope>
    <source>
        <strain evidence="4 5">239</strain>
    </source>
</reference>
<dbReference type="HOGENOM" id="CLU_040681_9_1_11"/>
<evidence type="ECO:0000256" key="2">
    <source>
        <dbReference type="PROSITE-ProRule" id="PRU00703"/>
    </source>
</evidence>
<dbReference type="STRING" id="1068978.AMETH_3049"/>
<dbReference type="SUPFAM" id="SSF54631">
    <property type="entry name" value="CBS-domain pair"/>
    <property type="match status" value="1"/>
</dbReference>
<dbReference type="Proteomes" id="UP000062973">
    <property type="component" value="Chromosome"/>
</dbReference>
<dbReference type="AlphaFoldDB" id="A0A076MVV0"/>
<dbReference type="OrthoDB" id="9799454at2"/>
<dbReference type="Gene3D" id="3.10.580.10">
    <property type="entry name" value="CBS-domain"/>
    <property type="match status" value="1"/>
</dbReference>
<accession>A0A076MVV0</accession>
<keyword evidence="5" id="KW-1185">Reference proteome</keyword>
<dbReference type="InterPro" id="IPR046342">
    <property type="entry name" value="CBS_dom_sf"/>
</dbReference>
<dbReference type="PATRIC" id="fig|1068978.7.peg.3252"/>
<evidence type="ECO:0000313" key="4">
    <source>
        <dbReference type="EMBL" id="AIJ23141.1"/>
    </source>
</evidence>
<evidence type="ECO:0000313" key="5">
    <source>
        <dbReference type="Proteomes" id="UP000062973"/>
    </source>
</evidence>
<dbReference type="InterPro" id="IPR051257">
    <property type="entry name" value="Diverse_CBS-Domain"/>
</dbReference>
<name>A0A076MVV0_AMYME</name>
<gene>
    <name evidence="4" type="ORF">AMETH_3049</name>
</gene>
<feature type="domain" description="CBS" evidence="3">
    <location>
        <begin position="7"/>
        <end position="66"/>
    </location>
</feature>
<dbReference type="RefSeq" id="WP_017988138.1">
    <property type="nucleotide sequence ID" value="NZ_AQUL01000002.1"/>
</dbReference>
<dbReference type="PANTHER" id="PTHR43080:SF26">
    <property type="entry name" value="REGULATORY PROTEIN"/>
    <property type="match status" value="1"/>
</dbReference>
<organism evidence="4 5">
    <name type="scientific">Amycolatopsis methanolica 239</name>
    <dbReference type="NCBI Taxonomy" id="1068978"/>
    <lineage>
        <taxon>Bacteria</taxon>
        <taxon>Bacillati</taxon>
        <taxon>Actinomycetota</taxon>
        <taxon>Actinomycetes</taxon>
        <taxon>Pseudonocardiales</taxon>
        <taxon>Pseudonocardiaceae</taxon>
        <taxon>Amycolatopsis</taxon>
        <taxon>Amycolatopsis methanolica group</taxon>
    </lineage>
</organism>
<dbReference type="EMBL" id="CP009110">
    <property type="protein sequence ID" value="AIJ23141.1"/>
    <property type="molecule type" value="Genomic_DNA"/>
</dbReference>
<dbReference type="PANTHER" id="PTHR43080">
    <property type="entry name" value="CBS DOMAIN-CONTAINING PROTEIN CBSX3, MITOCHONDRIAL"/>
    <property type="match status" value="1"/>
</dbReference>
<evidence type="ECO:0000256" key="1">
    <source>
        <dbReference type="ARBA" id="ARBA00023122"/>
    </source>
</evidence>
<protein>
    <submittedName>
        <fullName evidence="4">CBS domain containing protein</fullName>
    </submittedName>
</protein>
<dbReference type="PROSITE" id="PS51371">
    <property type="entry name" value="CBS"/>
    <property type="match status" value="2"/>
</dbReference>
<dbReference type="SMART" id="SM00116">
    <property type="entry name" value="CBS"/>
    <property type="match status" value="2"/>
</dbReference>
<dbReference type="Pfam" id="PF00571">
    <property type="entry name" value="CBS"/>
    <property type="match status" value="2"/>
</dbReference>
<proteinExistence type="predicted"/>
<feature type="domain" description="CBS" evidence="3">
    <location>
        <begin position="85"/>
        <end position="140"/>
    </location>
</feature>
<dbReference type="InterPro" id="IPR000644">
    <property type="entry name" value="CBS_dom"/>
</dbReference>
<keyword evidence="1 2" id="KW-0129">CBS domain</keyword>